<dbReference type="EMBL" id="LVLB01000014">
    <property type="protein sequence ID" value="KYN96828.1"/>
    <property type="molecule type" value="Genomic_DNA"/>
</dbReference>
<keyword evidence="6 9" id="KW-0408">Iron</keyword>
<comment type="function">
    <text evidence="9">Catalyzes the hydroxylation of the N(6)-(4-aminobutyl)-L-lysine intermediate to form hypusine, an essential post-translational modification only found in mature eIF-5A factor.</text>
</comment>
<dbReference type="GO" id="GO:0046872">
    <property type="term" value="F:metal ion binding"/>
    <property type="evidence" value="ECO:0007669"/>
    <property type="project" value="UniProtKB-KW"/>
</dbReference>
<keyword evidence="3 9" id="KW-0479">Metal-binding</keyword>
<comment type="catalytic activity">
    <reaction evidence="1 9">
        <text>[eIF5A protein]-deoxyhypusine + AH2 + O2 = [eIF5A protein]-hypusine + A + H2O</text>
        <dbReference type="Rhea" id="RHEA:14101"/>
        <dbReference type="Rhea" id="RHEA-COMP:10144"/>
        <dbReference type="Rhea" id="RHEA-COMP:12592"/>
        <dbReference type="ChEBI" id="CHEBI:13193"/>
        <dbReference type="ChEBI" id="CHEBI:15377"/>
        <dbReference type="ChEBI" id="CHEBI:15379"/>
        <dbReference type="ChEBI" id="CHEBI:17499"/>
        <dbReference type="ChEBI" id="CHEBI:82657"/>
        <dbReference type="ChEBI" id="CHEBI:91175"/>
        <dbReference type="EC" id="1.14.99.29"/>
    </reaction>
</comment>
<keyword evidence="7 9" id="KW-0503">Monooxygenase</keyword>
<evidence type="ECO:0000313" key="10">
    <source>
        <dbReference type="EMBL" id="KYN96828.1"/>
    </source>
</evidence>
<evidence type="ECO:0000256" key="5">
    <source>
        <dbReference type="ARBA" id="ARBA00023002"/>
    </source>
</evidence>
<sequence length="392" mass="44775">MGENNHNINNINDINIINNNYINCDSVTGGSNNKVRIIKYEESTNKEFILKYLVNIKNDYIEKQMRALYECREVYKDDIDEVINILTYALKNNDSILLRHEIAYVIGQISNEKCNNILINLLNDENENIMVRHEAAEGLAAIGSESNIPIIKKHLNDMNVEVRETCELALSSLIEKNKYTTCSCINKIKPYKNNILSDNTYNNNINSNSYSQDDDTNDIYFHSKKKFNTIDPVVCISDSNNKKNVYDLIRDLNNNELALKIRYEALFLLRDMETDISLNALGEALINDKSSAIFRHELAFVLGQVLHLNSLKYLLSSLKNISEHEMVRHEVALALGSLGSLNLNSDEYKIIQEQIIDTLKKYSKDECVVVAESCLVGLDYISENLNISIEVN</sequence>
<dbReference type="GO" id="GO:0019135">
    <property type="term" value="F:deoxyhypusine monooxygenase activity"/>
    <property type="evidence" value="ECO:0007669"/>
    <property type="project" value="UniProtKB-UniRule"/>
</dbReference>
<comment type="pathway">
    <text evidence="2 9">Protein modification; eIF5A hypusination.</text>
</comment>
<gene>
    <name evidence="10" type="ORF">PGSY75_1302600</name>
</gene>
<dbReference type="InterPro" id="IPR011989">
    <property type="entry name" value="ARM-like"/>
</dbReference>
<dbReference type="SUPFAM" id="SSF48371">
    <property type="entry name" value="ARM repeat"/>
    <property type="match status" value="1"/>
</dbReference>
<feature type="binding site" evidence="9">
    <location>
        <position position="133"/>
    </location>
    <ligand>
        <name>Fe cation</name>
        <dbReference type="ChEBI" id="CHEBI:24875"/>
        <label>1</label>
    </ligand>
</feature>
<protein>
    <recommendedName>
        <fullName evidence="9">Deoxyhypusine hydroxylase</fullName>
        <shortName evidence="9">DOHH</shortName>
        <ecNumber evidence="9">1.14.99.29</ecNumber>
    </recommendedName>
    <alternativeName>
        <fullName evidence="9">Deoxyhypusine dioxygenase</fullName>
    </alternativeName>
    <alternativeName>
        <fullName evidence="9">Deoxyhypusine monooxygenase</fullName>
    </alternativeName>
</protein>
<dbReference type="KEGG" id="pgab:PGSY75_1302600"/>
<dbReference type="UniPathway" id="UPA00354"/>
<evidence type="ECO:0000313" key="11">
    <source>
        <dbReference type="Proteomes" id="UP000076004"/>
    </source>
</evidence>
<dbReference type="InterPro" id="IPR027517">
    <property type="entry name" value="Deoxyhypusine_hydroxylase"/>
</dbReference>
<dbReference type="Proteomes" id="UP000076004">
    <property type="component" value="Unassembled WGS sequence"/>
</dbReference>
<dbReference type="EC" id="1.14.99.29" evidence="9"/>
<feature type="binding site" evidence="9">
    <location>
        <position position="100"/>
    </location>
    <ligand>
        <name>Fe cation</name>
        <dbReference type="ChEBI" id="CHEBI:24875"/>
        <label>1</label>
    </ligand>
</feature>
<evidence type="ECO:0000256" key="6">
    <source>
        <dbReference type="ARBA" id="ARBA00023004"/>
    </source>
</evidence>
<feature type="binding site" evidence="9">
    <location>
        <position position="297"/>
    </location>
    <ligand>
        <name>Fe cation</name>
        <dbReference type="ChEBI" id="CHEBI:24875"/>
        <label>2</label>
    </ligand>
</feature>
<dbReference type="GeneID" id="29777684"/>
<dbReference type="VEuPathDB" id="PlasmoDB:PGABG01_1300600"/>
<dbReference type="HAMAP" id="MF_03101">
    <property type="entry name" value="Deoxyhypusine_hydroxylase"/>
    <property type="match status" value="1"/>
</dbReference>
<evidence type="ECO:0000256" key="7">
    <source>
        <dbReference type="ARBA" id="ARBA00023033"/>
    </source>
</evidence>
<dbReference type="InterPro" id="IPR016024">
    <property type="entry name" value="ARM-type_fold"/>
</dbReference>
<dbReference type="SMART" id="SM00567">
    <property type="entry name" value="EZ_HEAT"/>
    <property type="match status" value="5"/>
</dbReference>
<evidence type="ECO:0000256" key="2">
    <source>
        <dbReference type="ARBA" id="ARBA00005041"/>
    </source>
</evidence>
<dbReference type="PANTHER" id="PTHR12697">
    <property type="entry name" value="PBS LYASE HEAT-LIKE PROTEIN"/>
    <property type="match status" value="1"/>
</dbReference>
<organism evidence="10 11">
    <name type="scientific">Plasmodium gaboni</name>
    <dbReference type="NCBI Taxonomy" id="647221"/>
    <lineage>
        <taxon>Eukaryota</taxon>
        <taxon>Sar</taxon>
        <taxon>Alveolata</taxon>
        <taxon>Apicomplexa</taxon>
        <taxon>Aconoidasida</taxon>
        <taxon>Haemosporida</taxon>
        <taxon>Plasmodiidae</taxon>
        <taxon>Plasmodium</taxon>
        <taxon>Plasmodium (Laverania)</taxon>
    </lineage>
</organism>
<keyword evidence="4" id="KW-0677">Repeat</keyword>
<evidence type="ECO:0000256" key="3">
    <source>
        <dbReference type="ARBA" id="ARBA00022723"/>
    </source>
</evidence>
<comment type="caution">
    <text evidence="10">The sequence shown here is derived from an EMBL/GenBank/DDBJ whole genome shotgun (WGS) entry which is preliminary data.</text>
</comment>
<feature type="binding site" evidence="9">
    <location>
        <position position="330"/>
    </location>
    <ligand>
        <name>Fe cation</name>
        <dbReference type="ChEBI" id="CHEBI:24875"/>
        <label>2</label>
    </ligand>
</feature>
<name>A0A151LD05_9APIC</name>
<proteinExistence type="inferred from homology"/>
<dbReference type="Gene3D" id="1.25.10.10">
    <property type="entry name" value="Leucine-rich Repeat Variant"/>
    <property type="match status" value="2"/>
</dbReference>
<dbReference type="RefSeq" id="XP_018639833.1">
    <property type="nucleotide sequence ID" value="XM_018787091.1"/>
</dbReference>
<comment type="similarity">
    <text evidence="9">Belongs to the deoxyhypusine hydroxylase family.</text>
</comment>
<feature type="binding site" evidence="9">
    <location>
        <position position="134"/>
    </location>
    <ligand>
        <name>Fe cation</name>
        <dbReference type="ChEBI" id="CHEBI:24875"/>
        <label>1</label>
    </ligand>
</feature>
<feature type="binding site" evidence="9">
    <location>
        <position position="296"/>
    </location>
    <ligand>
        <name>Fe cation</name>
        <dbReference type="ChEBI" id="CHEBI:24875"/>
        <label>2</label>
    </ligand>
</feature>
<evidence type="ECO:0000256" key="8">
    <source>
        <dbReference type="ARBA" id="ARBA00023256"/>
    </source>
</evidence>
<feature type="binding site" evidence="9">
    <location>
        <position position="101"/>
    </location>
    <ligand>
        <name>Fe cation</name>
        <dbReference type="ChEBI" id="CHEBI:24875"/>
        <label>1</label>
    </ligand>
</feature>
<keyword evidence="5 9" id="KW-0560">Oxidoreductase</keyword>
<dbReference type="AlphaFoldDB" id="A0A151LD05"/>
<accession>A0A151LD05</accession>
<comment type="cofactor">
    <cofactor evidence="9">
        <name>Fe(2+)</name>
        <dbReference type="ChEBI" id="CHEBI:29033"/>
    </cofactor>
    <text evidence="9">Binds 2 Fe(2+) ions per subunit.</text>
</comment>
<dbReference type="PANTHER" id="PTHR12697:SF5">
    <property type="entry name" value="DEOXYHYPUSINE HYDROXYLASE"/>
    <property type="match status" value="1"/>
</dbReference>
<reference evidence="10 11" key="1">
    <citation type="journal article" date="2016" name="Nat. Commun.">
        <title>Genomes of cryptic chimpanzee Plasmodium species reveal key evolutionary events leading to human malaria.</title>
        <authorList>
            <person name="Sundararaman S.A."/>
            <person name="Plenderleith L.J."/>
            <person name="Liu W."/>
            <person name="Loy D.E."/>
            <person name="Learn G.H."/>
            <person name="Li Y."/>
            <person name="Shaw K.S."/>
            <person name="Ayouba A."/>
            <person name="Peeters M."/>
            <person name="Speede S."/>
            <person name="Shaw G.M."/>
            <person name="Bushman F.D."/>
            <person name="Brisson D."/>
            <person name="Rayner J.C."/>
            <person name="Sharp P.M."/>
            <person name="Hahn B.H."/>
        </authorList>
    </citation>
    <scope>NUCLEOTIDE SEQUENCE [LARGE SCALE GENOMIC DNA]</scope>
    <source>
        <strain evidence="10 11">SY75</strain>
    </source>
</reference>
<evidence type="ECO:0000256" key="1">
    <source>
        <dbReference type="ARBA" id="ARBA00000068"/>
    </source>
</evidence>
<dbReference type="VEuPathDB" id="PlasmoDB:PGSY75_1302600"/>
<evidence type="ECO:0000256" key="4">
    <source>
        <dbReference type="ARBA" id="ARBA00022737"/>
    </source>
</evidence>
<dbReference type="InterPro" id="IPR004155">
    <property type="entry name" value="PBS_lyase_HEAT"/>
</dbReference>
<keyword evidence="8 9" id="KW-0386">Hypusine biosynthesis</keyword>
<dbReference type="Pfam" id="PF13646">
    <property type="entry name" value="HEAT_2"/>
    <property type="match status" value="1"/>
</dbReference>
<evidence type="ECO:0000256" key="9">
    <source>
        <dbReference type="HAMAP-Rule" id="MF_03101"/>
    </source>
</evidence>
<feature type="binding site" evidence="9">
    <location>
        <position position="329"/>
    </location>
    <ligand>
        <name>Fe cation</name>
        <dbReference type="ChEBI" id="CHEBI:24875"/>
        <label>2</label>
    </ligand>
</feature>